<keyword evidence="2" id="KW-1185">Reference proteome</keyword>
<dbReference type="RefSeq" id="WP_204940963.1">
    <property type="nucleotide sequence ID" value="NZ_JAFBBP010000001.1"/>
</dbReference>
<dbReference type="Proteomes" id="UP000764837">
    <property type="component" value="Unassembled WGS sequence"/>
</dbReference>
<proteinExistence type="predicted"/>
<dbReference type="EMBL" id="JAFBBP010000001">
    <property type="protein sequence ID" value="MBM7489589.1"/>
    <property type="molecule type" value="Genomic_DNA"/>
</dbReference>
<sequence length="64" mass="6747">MRLVDELRDRLGVEPVLRVIGVATSTRVHPRAAVGAARPVVHRPDLVEQLGVVTAACAAEASGH</sequence>
<evidence type="ECO:0000313" key="1">
    <source>
        <dbReference type="EMBL" id="MBM7489589.1"/>
    </source>
</evidence>
<protein>
    <submittedName>
        <fullName evidence="1">Uncharacterized protein</fullName>
    </submittedName>
</protein>
<gene>
    <name evidence="1" type="ORF">JOD64_000811</name>
</gene>
<name>A0ABS2LPL3_9ACTN</name>
<reference evidence="1 2" key="1">
    <citation type="submission" date="2021-01" db="EMBL/GenBank/DDBJ databases">
        <title>Sequencing the genomes of 1000 actinobacteria strains.</title>
        <authorList>
            <person name="Klenk H.-P."/>
        </authorList>
    </citation>
    <scope>NUCLEOTIDE SEQUENCE [LARGE SCALE GENOMIC DNA]</scope>
    <source>
        <strain evidence="1 2">DSM 100204</strain>
    </source>
</reference>
<comment type="caution">
    <text evidence="1">The sequence shown here is derived from an EMBL/GenBank/DDBJ whole genome shotgun (WGS) entry which is preliminary data.</text>
</comment>
<accession>A0ABS2LPL3</accession>
<organism evidence="1 2">
    <name type="scientific">Micromonospora luteifusca</name>
    <dbReference type="NCBI Taxonomy" id="709860"/>
    <lineage>
        <taxon>Bacteria</taxon>
        <taxon>Bacillati</taxon>
        <taxon>Actinomycetota</taxon>
        <taxon>Actinomycetes</taxon>
        <taxon>Micromonosporales</taxon>
        <taxon>Micromonosporaceae</taxon>
        <taxon>Micromonospora</taxon>
    </lineage>
</organism>
<evidence type="ECO:0000313" key="2">
    <source>
        <dbReference type="Proteomes" id="UP000764837"/>
    </source>
</evidence>